<protein>
    <recommendedName>
        <fullName evidence="2">BSD domain-containing protein</fullName>
    </recommendedName>
</protein>
<dbReference type="PANTHER" id="PTHR16019">
    <property type="entry name" value="SYNAPSE-ASSOCIATED PROTEIN"/>
    <property type="match status" value="1"/>
</dbReference>
<dbReference type="SUPFAM" id="SSF140383">
    <property type="entry name" value="BSD domain-like"/>
    <property type="match status" value="1"/>
</dbReference>
<feature type="compositionally biased region" description="Basic and acidic residues" evidence="1">
    <location>
        <begin position="50"/>
        <end position="62"/>
    </location>
</feature>
<dbReference type="Proteomes" id="UP000828390">
    <property type="component" value="Unassembled WGS sequence"/>
</dbReference>
<proteinExistence type="predicted"/>
<feature type="domain" description="BSD" evidence="2">
    <location>
        <begin position="149"/>
        <end position="201"/>
    </location>
</feature>
<dbReference type="Gene3D" id="1.10.3970.10">
    <property type="entry name" value="BSD domain"/>
    <property type="match status" value="1"/>
</dbReference>
<accession>A0A9D4HAL0</accession>
<dbReference type="PROSITE" id="PS50858">
    <property type="entry name" value="BSD"/>
    <property type="match status" value="1"/>
</dbReference>
<dbReference type="InterPro" id="IPR051494">
    <property type="entry name" value="BSD_domain-containing"/>
</dbReference>
<dbReference type="InterPro" id="IPR005607">
    <property type="entry name" value="BSD_dom"/>
</dbReference>
<reference evidence="3" key="2">
    <citation type="submission" date="2020-11" db="EMBL/GenBank/DDBJ databases">
        <authorList>
            <person name="McCartney M.A."/>
            <person name="Auch B."/>
            <person name="Kono T."/>
            <person name="Mallez S."/>
            <person name="Becker A."/>
            <person name="Gohl D.M."/>
            <person name="Silverstein K.A.T."/>
            <person name="Koren S."/>
            <person name="Bechman K.B."/>
            <person name="Herman A."/>
            <person name="Abrahante J.E."/>
            <person name="Garbe J."/>
        </authorList>
    </citation>
    <scope>NUCLEOTIDE SEQUENCE</scope>
    <source>
        <strain evidence="3">Duluth1</strain>
        <tissue evidence="3">Whole animal</tissue>
    </source>
</reference>
<dbReference type="OrthoDB" id="73788at2759"/>
<comment type="caution">
    <text evidence="3">The sequence shown here is derived from an EMBL/GenBank/DDBJ whole genome shotgun (WGS) entry which is preliminary data.</text>
</comment>
<dbReference type="AlphaFoldDB" id="A0A9D4HAL0"/>
<feature type="region of interest" description="Disordered" evidence="1">
    <location>
        <begin position="47"/>
        <end position="79"/>
    </location>
</feature>
<feature type="region of interest" description="Disordered" evidence="1">
    <location>
        <begin position="502"/>
        <end position="527"/>
    </location>
</feature>
<dbReference type="Pfam" id="PF03909">
    <property type="entry name" value="BSD"/>
    <property type="match status" value="1"/>
</dbReference>
<feature type="compositionally biased region" description="Low complexity" evidence="1">
    <location>
        <begin position="505"/>
        <end position="518"/>
    </location>
</feature>
<evidence type="ECO:0000259" key="2">
    <source>
        <dbReference type="PROSITE" id="PS50858"/>
    </source>
</evidence>
<name>A0A9D4HAL0_DREPO</name>
<evidence type="ECO:0000313" key="4">
    <source>
        <dbReference type="Proteomes" id="UP000828390"/>
    </source>
</evidence>
<gene>
    <name evidence="3" type="ORF">DPMN_104893</name>
</gene>
<feature type="compositionally biased region" description="Polar residues" evidence="1">
    <location>
        <begin position="63"/>
        <end position="76"/>
    </location>
</feature>
<evidence type="ECO:0000313" key="3">
    <source>
        <dbReference type="EMBL" id="KAH3831623.1"/>
    </source>
</evidence>
<dbReference type="SMART" id="SM00751">
    <property type="entry name" value="BSD"/>
    <property type="match status" value="1"/>
</dbReference>
<dbReference type="InterPro" id="IPR035925">
    <property type="entry name" value="BSD_dom_sf"/>
</dbReference>
<organism evidence="3 4">
    <name type="scientific">Dreissena polymorpha</name>
    <name type="common">Zebra mussel</name>
    <name type="synonym">Mytilus polymorpha</name>
    <dbReference type="NCBI Taxonomy" id="45954"/>
    <lineage>
        <taxon>Eukaryota</taxon>
        <taxon>Metazoa</taxon>
        <taxon>Spiralia</taxon>
        <taxon>Lophotrochozoa</taxon>
        <taxon>Mollusca</taxon>
        <taxon>Bivalvia</taxon>
        <taxon>Autobranchia</taxon>
        <taxon>Heteroconchia</taxon>
        <taxon>Euheterodonta</taxon>
        <taxon>Imparidentia</taxon>
        <taxon>Neoheterodontei</taxon>
        <taxon>Myida</taxon>
        <taxon>Dreissenoidea</taxon>
        <taxon>Dreissenidae</taxon>
        <taxon>Dreissena</taxon>
    </lineage>
</organism>
<evidence type="ECO:0000256" key="1">
    <source>
        <dbReference type="SAM" id="MobiDB-lite"/>
    </source>
</evidence>
<keyword evidence="4" id="KW-1185">Reference proteome</keyword>
<dbReference type="EMBL" id="JAIWYP010000004">
    <property type="protein sequence ID" value="KAH3831623.1"/>
    <property type="molecule type" value="Genomic_DNA"/>
</dbReference>
<feature type="region of interest" description="Disordered" evidence="1">
    <location>
        <begin position="98"/>
        <end position="118"/>
    </location>
</feature>
<reference evidence="3" key="1">
    <citation type="journal article" date="2019" name="bioRxiv">
        <title>The Genome of the Zebra Mussel, Dreissena polymorpha: A Resource for Invasive Species Research.</title>
        <authorList>
            <person name="McCartney M.A."/>
            <person name="Auch B."/>
            <person name="Kono T."/>
            <person name="Mallez S."/>
            <person name="Zhang Y."/>
            <person name="Obille A."/>
            <person name="Becker A."/>
            <person name="Abrahante J.E."/>
            <person name="Garbe J."/>
            <person name="Badalamenti J.P."/>
            <person name="Herman A."/>
            <person name="Mangelson H."/>
            <person name="Liachko I."/>
            <person name="Sullivan S."/>
            <person name="Sone E.D."/>
            <person name="Koren S."/>
            <person name="Silverstein K.A.T."/>
            <person name="Beckman K.B."/>
            <person name="Gohl D.M."/>
        </authorList>
    </citation>
    <scope>NUCLEOTIDE SEQUENCE</scope>
    <source>
        <strain evidence="3">Duluth1</strain>
        <tissue evidence="3">Whole animal</tissue>
    </source>
</reference>
<sequence>MADRGNSQPGGAEGGSWWGGWLAAAKHQTERALEMVSADLQEFTSTMQSDTKKVVEKTKETIQKNTQSDQETQPSTGERVKKGFFSLMDGITKALTIDPEDTSPPARGNPQQPAHGIFDRSKIRLRAVQVDTGTYLNEPAGSAELYADWLKTFDIEAHKGEISDLLVSMVEVRSLYTSLVPSEVSHQDFWWRYFYRVHQLKLDEARKQALMKRAEQAQVKEDSINWDEEEWSGDEENAGNKHRETKVNTEDLNTCLKQQTEATVGAVTETSDGAVTETTDGAVTENTDGAVTETTDGAVTETTDGAVTETTDGVVKQNEKTCEKKHEHSYVNSTPLSTLSVENGVNTDNALEKNPADVSCDNIEYESAKQQNVDTADVVEVANIADKAISEETPMVAQHTLMEETQGGNDRKTVIETTGCDKSVIVCEEHFSANKVPAVTQATEPDKIEMEKIYADVSSTINQALGEMKETLCDVNVESEKTMESSGGLPMKVKEDIVVVGDRISPTSDSSGTKGSSSDDWEKDFDDVEVTAEDLKAAQELASKLNMSAAEYNTLTGGNVDGDWENWD</sequence>
<dbReference type="PANTHER" id="PTHR16019:SF5">
    <property type="entry name" value="BSD DOMAIN-CONTAINING PROTEIN 1"/>
    <property type="match status" value="1"/>
</dbReference>
<dbReference type="GO" id="GO:0005737">
    <property type="term" value="C:cytoplasm"/>
    <property type="evidence" value="ECO:0007669"/>
    <property type="project" value="TreeGrafter"/>
</dbReference>